<dbReference type="PANTHER" id="PTHR14226">
    <property type="entry name" value="NEUROPATHY TARGET ESTERASE/SWISS CHEESE D.MELANOGASTER"/>
    <property type="match status" value="1"/>
</dbReference>
<feature type="domain" description="Triacylglycerol lipase N-terminal" evidence="1">
    <location>
        <begin position="133"/>
        <end position="177"/>
    </location>
</feature>
<accession>A0A433DIA1</accession>
<evidence type="ECO:0000313" key="3">
    <source>
        <dbReference type="Proteomes" id="UP000268093"/>
    </source>
</evidence>
<proteinExistence type="predicted"/>
<keyword evidence="3" id="KW-1185">Reference proteome</keyword>
<dbReference type="InterPro" id="IPR050301">
    <property type="entry name" value="NTE"/>
</dbReference>
<dbReference type="InterPro" id="IPR021771">
    <property type="entry name" value="Triacylglycerol_lipase_N"/>
</dbReference>
<dbReference type="GO" id="GO:0006629">
    <property type="term" value="P:lipid metabolic process"/>
    <property type="evidence" value="ECO:0007669"/>
    <property type="project" value="InterPro"/>
</dbReference>
<comment type="caution">
    <text evidence="2">The sequence shown here is derived from an EMBL/GenBank/DDBJ whole genome shotgun (WGS) entry which is preliminary data.</text>
</comment>
<evidence type="ECO:0000313" key="2">
    <source>
        <dbReference type="EMBL" id="RUP50561.1"/>
    </source>
</evidence>
<feature type="domain" description="Triacylglycerol lipase N-terminal" evidence="1">
    <location>
        <begin position="6"/>
        <end position="49"/>
    </location>
</feature>
<evidence type="ECO:0000259" key="1">
    <source>
        <dbReference type="Pfam" id="PF11815"/>
    </source>
</evidence>
<dbReference type="EMBL" id="RBNI01001349">
    <property type="protein sequence ID" value="RUP50561.1"/>
    <property type="molecule type" value="Genomic_DNA"/>
</dbReference>
<gene>
    <name evidence="2" type="ORF">BC936DRAFT_138642</name>
</gene>
<sequence>MCSDCGNDDWKANPESRFYDYNLIQSRLQHLKEVRQTGDVMAMIYLLRSEKGGFEYTALESQPRRNVMTVNTFLIHYINPGLLRNLGGMCDAKLYYKSPLGYDILGLSSLPKSQDFNMRFQLLILSHDISAMNYISTKQLIEDYMQEVVSQLDHIAATNFSELNPQAKLDFFNDTRQSFGCSALVLHGGSAFGE</sequence>
<name>A0A433DIA1_9FUNG</name>
<reference evidence="2 3" key="1">
    <citation type="journal article" date="2018" name="New Phytol.">
        <title>Phylogenomics of Endogonaceae and evolution of mycorrhizas within Mucoromycota.</title>
        <authorList>
            <person name="Chang Y."/>
            <person name="Desiro A."/>
            <person name="Na H."/>
            <person name="Sandor L."/>
            <person name="Lipzen A."/>
            <person name="Clum A."/>
            <person name="Barry K."/>
            <person name="Grigoriev I.V."/>
            <person name="Martin F.M."/>
            <person name="Stajich J.E."/>
            <person name="Smith M.E."/>
            <person name="Bonito G."/>
            <person name="Spatafora J.W."/>
        </authorList>
    </citation>
    <scope>NUCLEOTIDE SEQUENCE [LARGE SCALE GENOMIC DNA]</scope>
    <source>
        <strain evidence="2 3">GMNB39</strain>
    </source>
</reference>
<protein>
    <recommendedName>
        <fullName evidence="1">Triacylglycerol lipase N-terminal domain-containing protein</fullName>
    </recommendedName>
</protein>
<dbReference type="GO" id="GO:0004806">
    <property type="term" value="F:triacylglycerol lipase activity"/>
    <property type="evidence" value="ECO:0007669"/>
    <property type="project" value="InterPro"/>
</dbReference>
<dbReference type="OrthoDB" id="10049244at2759"/>
<dbReference type="PANTHER" id="PTHR14226:SF44">
    <property type="entry name" value="TRIACYLGLYCEROL LIPASE 3"/>
    <property type="match status" value="1"/>
</dbReference>
<dbReference type="Pfam" id="PF11815">
    <property type="entry name" value="DUF3336"/>
    <property type="match status" value="2"/>
</dbReference>
<dbReference type="Proteomes" id="UP000268093">
    <property type="component" value="Unassembled WGS sequence"/>
</dbReference>
<organism evidence="2 3">
    <name type="scientific">Jimgerdemannia flammicorona</name>
    <dbReference type="NCBI Taxonomy" id="994334"/>
    <lineage>
        <taxon>Eukaryota</taxon>
        <taxon>Fungi</taxon>
        <taxon>Fungi incertae sedis</taxon>
        <taxon>Mucoromycota</taxon>
        <taxon>Mucoromycotina</taxon>
        <taxon>Endogonomycetes</taxon>
        <taxon>Endogonales</taxon>
        <taxon>Endogonaceae</taxon>
        <taxon>Jimgerdemannia</taxon>
    </lineage>
</organism>
<dbReference type="AlphaFoldDB" id="A0A433DIA1"/>